<dbReference type="InterPro" id="IPR014044">
    <property type="entry name" value="CAP_dom"/>
</dbReference>
<dbReference type="STRING" id="74649.A0A2P6RAE7"/>
<dbReference type="Pfam" id="PF00188">
    <property type="entry name" value="CAP"/>
    <property type="match status" value="1"/>
</dbReference>
<feature type="chain" id="PRO_5015141969" description="SCP domain-containing protein" evidence="1">
    <location>
        <begin position="26"/>
        <end position="191"/>
    </location>
</feature>
<evidence type="ECO:0000259" key="2">
    <source>
        <dbReference type="SMART" id="SM00198"/>
    </source>
</evidence>
<evidence type="ECO:0000256" key="1">
    <source>
        <dbReference type="SAM" id="SignalP"/>
    </source>
</evidence>
<dbReference type="OMA" id="KCEERYH"/>
<dbReference type="InterPro" id="IPR035940">
    <property type="entry name" value="CAP_sf"/>
</dbReference>
<dbReference type="PANTHER" id="PTHR10334">
    <property type="entry name" value="CYSTEINE-RICH SECRETORY PROTEIN-RELATED"/>
    <property type="match status" value="1"/>
</dbReference>
<dbReference type="PROSITE" id="PS01009">
    <property type="entry name" value="CRISP_1"/>
    <property type="match status" value="1"/>
</dbReference>
<dbReference type="FunFam" id="3.40.33.10:FF:000004">
    <property type="entry name" value="CAP, cysteine-rich secretory protein, antigen 5"/>
    <property type="match status" value="1"/>
</dbReference>
<evidence type="ECO:0000313" key="4">
    <source>
        <dbReference type="Proteomes" id="UP000238479"/>
    </source>
</evidence>
<reference evidence="3 4" key="1">
    <citation type="journal article" date="2018" name="Nat. Genet.">
        <title>The Rosa genome provides new insights in the design of modern roses.</title>
        <authorList>
            <person name="Bendahmane M."/>
        </authorList>
    </citation>
    <scope>NUCLEOTIDE SEQUENCE [LARGE SCALE GENOMIC DNA]</scope>
    <source>
        <strain evidence="4">cv. Old Blush</strain>
    </source>
</reference>
<sequence>MPTPGRAAVDAILIFCLLLLNNVSATEYTYIASQQVTAQDFLQAHNEVRAMFNEPMLTWDDKLADYAHQWAEKTSALGKCEERYHSNGPYGENLFWGWSWNDYFSPRDAVMMWTEEKNDFDVKSLTCMPGKMCGHFTQVVWRNSKRVGCSRIKCAQGGVRQCRLIRLNKCRKQYRMLFSRKCRNRCRLMVI</sequence>
<protein>
    <recommendedName>
        <fullName evidence="2">SCP domain-containing protein</fullName>
    </recommendedName>
</protein>
<dbReference type="SUPFAM" id="SSF55797">
    <property type="entry name" value="PR-1-like"/>
    <property type="match status" value="1"/>
</dbReference>
<name>A0A2P6RAE7_ROSCH</name>
<dbReference type="EMBL" id="PDCK01000041">
    <property type="protein sequence ID" value="PRQ43395.1"/>
    <property type="molecule type" value="Genomic_DNA"/>
</dbReference>
<accession>A0A2P6RAE7</accession>
<keyword evidence="1" id="KW-0732">Signal</keyword>
<dbReference type="InterPro" id="IPR001283">
    <property type="entry name" value="CRISP-related"/>
</dbReference>
<feature type="domain" description="SCP" evidence="2">
    <location>
        <begin position="36"/>
        <end position="178"/>
    </location>
</feature>
<comment type="caution">
    <text evidence="3">The sequence shown here is derived from an EMBL/GenBank/DDBJ whole genome shotgun (WGS) entry which is preliminary data.</text>
</comment>
<dbReference type="InterPro" id="IPR018244">
    <property type="entry name" value="Allrgn_V5/Tpx1_CS"/>
</dbReference>
<dbReference type="Gramene" id="PRQ43395">
    <property type="protein sequence ID" value="PRQ43395"/>
    <property type="gene ID" value="RchiOBHm_Chr3g0468031"/>
</dbReference>
<dbReference type="SMART" id="SM00198">
    <property type="entry name" value="SCP"/>
    <property type="match status" value="1"/>
</dbReference>
<keyword evidence="4" id="KW-1185">Reference proteome</keyword>
<feature type="signal peptide" evidence="1">
    <location>
        <begin position="1"/>
        <end position="25"/>
    </location>
</feature>
<dbReference type="Gene3D" id="3.40.33.10">
    <property type="entry name" value="CAP"/>
    <property type="match status" value="1"/>
</dbReference>
<dbReference type="AlphaFoldDB" id="A0A2P6RAE7"/>
<dbReference type="Proteomes" id="UP000238479">
    <property type="component" value="Chromosome 3"/>
</dbReference>
<organism evidence="3 4">
    <name type="scientific">Rosa chinensis</name>
    <name type="common">China rose</name>
    <dbReference type="NCBI Taxonomy" id="74649"/>
    <lineage>
        <taxon>Eukaryota</taxon>
        <taxon>Viridiplantae</taxon>
        <taxon>Streptophyta</taxon>
        <taxon>Embryophyta</taxon>
        <taxon>Tracheophyta</taxon>
        <taxon>Spermatophyta</taxon>
        <taxon>Magnoliopsida</taxon>
        <taxon>eudicotyledons</taxon>
        <taxon>Gunneridae</taxon>
        <taxon>Pentapetalae</taxon>
        <taxon>rosids</taxon>
        <taxon>fabids</taxon>
        <taxon>Rosales</taxon>
        <taxon>Rosaceae</taxon>
        <taxon>Rosoideae</taxon>
        <taxon>Rosoideae incertae sedis</taxon>
        <taxon>Rosa</taxon>
    </lineage>
</organism>
<gene>
    <name evidence="3" type="ORF">RchiOBHm_Chr3g0468031</name>
</gene>
<evidence type="ECO:0000313" key="3">
    <source>
        <dbReference type="EMBL" id="PRQ43395.1"/>
    </source>
</evidence>
<proteinExistence type="predicted"/>
<dbReference type="GO" id="GO:0005576">
    <property type="term" value="C:extracellular region"/>
    <property type="evidence" value="ECO:0007669"/>
    <property type="project" value="InterPro"/>
</dbReference>
<dbReference type="PRINTS" id="PR00837">
    <property type="entry name" value="V5TPXLIKE"/>
</dbReference>